<dbReference type="Gene3D" id="3.30.10.10">
    <property type="entry name" value="Trypsin Inhibitor V, subunit A"/>
    <property type="match status" value="1"/>
</dbReference>
<dbReference type="AlphaFoldDB" id="A0A6P0CBC9"/>
<comment type="caution">
    <text evidence="2">The sequence shown here is derived from an EMBL/GenBank/DDBJ whole genome shotgun (WGS) entry which is preliminary data.</text>
</comment>
<evidence type="ECO:0008006" key="4">
    <source>
        <dbReference type="Google" id="ProtNLM"/>
    </source>
</evidence>
<accession>A0A6P0CBC9</accession>
<evidence type="ECO:0000256" key="1">
    <source>
        <dbReference type="SAM" id="SignalP"/>
    </source>
</evidence>
<reference evidence="2 3" key="1">
    <citation type="submission" date="2020-01" db="EMBL/GenBank/DDBJ databases">
        <title>Sulfitobacter sediminilitoris sp. nov., isolated from a tidal flat.</title>
        <authorList>
            <person name="Park S."/>
            <person name="Yoon J.-H."/>
        </authorList>
    </citation>
    <scope>NUCLEOTIDE SEQUENCE [LARGE SCALE GENOMIC DNA]</scope>
    <source>
        <strain evidence="2 3">JBTF-M27</strain>
    </source>
</reference>
<evidence type="ECO:0000313" key="3">
    <source>
        <dbReference type="Proteomes" id="UP000468591"/>
    </source>
</evidence>
<dbReference type="EMBL" id="JAABNT010000005">
    <property type="protein sequence ID" value="NEK22650.1"/>
    <property type="molecule type" value="Genomic_DNA"/>
</dbReference>
<dbReference type="Proteomes" id="UP000468591">
    <property type="component" value="Unassembled WGS sequence"/>
</dbReference>
<feature type="signal peptide" evidence="1">
    <location>
        <begin position="1"/>
        <end position="19"/>
    </location>
</feature>
<feature type="chain" id="PRO_5026881281" description="Peptidase inhibitor I78 family protein" evidence="1">
    <location>
        <begin position="20"/>
        <end position="91"/>
    </location>
</feature>
<protein>
    <recommendedName>
        <fullName evidence="4">Peptidase inhibitor I78 family protein</fullName>
    </recommendedName>
</protein>
<gene>
    <name evidence="2" type="ORF">GV827_09555</name>
</gene>
<evidence type="ECO:0000313" key="2">
    <source>
        <dbReference type="EMBL" id="NEK22650.1"/>
    </source>
</evidence>
<proteinExistence type="predicted"/>
<keyword evidence="3" id="KW-1185">Reference proteome</keyword>
<sequence>MAMRIAALGALLLTRCGTACDTSDEQAAGVKDTCNAAAYQALIGENGEAGASLPDPKRIYQIGDPVTLDYNPERLNIKLDETGKIVEIDCG</sequence>
<dbReference type="Pfam" id="PF11720">
    <property type="entry name" value="Inhibitor_I78"/>
    <property type="match status" value="1"/>
</dbReference>
<dbReference type="InterPro" id="IPR021719">
    <property type="entry name" value="Prot_inh_I78"/>
</dbReference>
<name>A0A6P0CBC9_9RHOB</name>
<keyword evidence="1" id="KW-0732">Signal</keyword>
<organism evidence="2 3">
    <name type="scientific">Sulfitobacter sediminilitoris</name>
    <dbReference type="NCBI Taxonomy" id="2698830"/>
    <lineage>
        <taxon>Bacteria</taxon>
        <taxon>Pseudomonadati</taxon>
        <taxon>Pseudomonadota</taxon>
        <taxon>Alphaproteobacteria</taxon>
        <taxon>Rhodobacterales</taxon>
        <taxon>Roseobacteraceae</taxon>
        <taxon>Sulfitobacter</taxon>
    </lineage>
</organism>